<dbReference type="GO" id="GO:0004519">
    <property type="term" value="F:endonuclease activity"/>
    <property type="evidence" value="ECO:0007669"/>
    <property type="project" value="UniProtKB-KW"/>
</dbReference>
<dbReference type="EMBL" id="JBBKTW010000002">
    <property type="protein sequence ID" value="MEN2987616.1"/>
    <property type="molecule type" value="Genomic_DNA"/>
</dbReference>
<feature type="domain" description="Type I restriction modification DNA specificity" evidence="4">
    <location>
        <begin position="232"/>
        <end position="379"/>
    </location>
</feature>
<evidence type="ECO:0000256" key="2">
    <source>
        <dbReference type="ARBA" id="ARBA00022747"/>
    </source>
</evidence>
<dbReference type="CDD" id="cd17243">
    <property type="entry name" value="RMtype1_S_AchA6I-TRD2-CR2_like"/>
    <property type="match status" value="1"/>
</dbReference>
<keyword evidence="2" id="KW-0680">Restriction system</keyword>
<dbReference type="Gene3D" id="1.10.287.1120">
    <property type="entry name" value="Bipartite methylase S protein"/>
    <property type="match status" value="1"/>
</dbReference>
<sequence length="437" mass="47869">MPTLADAIGGKDRVIGGPFGSKLTQADYVDFGIPVIRGSNMPSAGRRICGPFVYVSKCKFDHDLRSNSARRGDIIVTQRGTLGQVGIIGDDIGHETFVVSQSQMAVRVDARKANRDFVYYFLISHRFNNYIKIRTIQAGVPHINLGTLREAPVAWPNISAQAAIAEVLASFDDKIELNRRMNETLEAMARALFKDWFVDFGPTRAKMEGRAPYLAPDIWSLFPDRLDDEGKPEGWMEKPLTKFFEIVGGGTPKTSESGYWGGDIPWFSVVDTPSGSDIFVFETEKSITDDGLRNSSARLLDRGGTIISARGTVGNLAMVGRPMAFNQSCYGLKGANGYGPCFVFLAAKHMVAKLQSLAHGSVFSTITRQTFDSVYLPAPGIYVAKQFDLVASALFERMRANVAESHTLAATRDFLLPKLMSGEVRIKDAATLVGEVT</sequence>
<dbReference type="EC" id="3.1.21.-" evidence="5"/>
<dbReference type="InterPro" id="IPR052021">
    <property type="entry name" value="Type-I_RS_S_subunit"/>
</dbReference>
<proteinExistence type="inferred from homology"/>
<comment type="similarity">
    <text evidence="1">Belongs to the type-I restriction system S methylase family.</text>
</comment>
<keyword evidence="5" id="KW-0255">Endonuclease</keyword>
<dbReference type="Gene3D" id="3.90.220.20">
    <property type="entry name" value="DNA methylase specificity domains"/>
    <property type="match status" value="2"/>
</dbReference>
<gene>
    <name evidence="5" type="ORF">WG926_04820</name>
</gene>
<accession>A0ABU9YFQ2</accession>
<keyword evidence="3" id="KW-0238">DNA-binding</keyword>
<dbReference type="InterPro" id="IPR044946">
    <property type="entry name" value="Restrct_endonuc_typeI_TRD_sf"/>
</dbReference>
<evidence type="ECO:0000313" key="6">
    <source>
        <dbReference type="Proteomes" id="UP001413721"/>
    </source>
</evidence>
<evidence type="ECO:0000256" key="1">
    <source>
        <dbReference type="ARBA" id="ARBA00010923"/>
    </source>
</evidence>
<protein>
    <submittedName>
        <fullName evidence="5">Restriction endonuclease subunit S</fullName>
        <ecNumber evidence="5">3.1.21.-</ecNumber>
    </submittedName>
</protein>
<dbReference type="SUPFAM" id="SSF116734">
    <property type="entry name" value="DNA methylase specificity domain"/>
    <property type="match status" value="2"/>
</dbReference>
<dbReference type="PANTHER" id="PTHR30408">
    <property type="entry name" value="TYPE-1 RESTRICTION ENZYME ECOKI SPECIFICITY PROTEIN"/>
    <property type="match status" value="1"/>
</dbReference>
<keyword evidence="5" id="KW-0378">Hydrolase</keyword>
<feature type="domain" description="Type I restriction modification DNA specificity" evidence="4">
    <location>
        <begin position="71"/>
        <end position="186"/>
    </location>
</feature>
<evidence type="ECO:0000259" key="4">
    <source>
        <dbReference type="Pfam" id="PF01420"/>
    </source>
</evidence>
<reference evidence="5 6" key="1">
    <citation type="submission" date="2024-03" db="EMBL/GenBank/DDBJ databases">
        <title>High-quality draft genome sequencing of Tistrella sp. BH-R2-4.</title>
        <authorList>
            <person name="Dong C."/>
        </authorList>
    </citation>
    <scope>NUCLEOTIDE SEQUENCE [LARGE SCALE GENOMIC DNA]</scope>
    <source>
        <strain evidence="5 6">BH-R2-4</strain>
    </source>
</reference>
<dbReference type="RefSeq" id="WP_345936863.1">
    <property type="nucleotide sequence ID" value="NZ_JBBKTW010000002.1"/>
</dbReference>
<evidence type="ECO:0000313" key="5">
    <source>
        <dbReference type="EMBL" id="MEN2987616.1"/>
    </source>
</evidence>
<keyword evidence="5" id="KW-0540">Nuclease</keyword>
<dbReference type="InterPro" id="IPR000055">
    <property type="entry name" value="Restrct_endonuc_typeI_TRD"/>
</dbReference>
<dbReference type="Pfam" id="PF01420">
    <property type="entry name" value="Methylase_S"/>
    <property type="match status" value="2"/>
</dbReference>
<evidence type="ECO:0000256" key="3">
    <source>
        <dbReference type="ARBA" id="ARBA00023125"/>
    </source>
</evidence>
<dbReference type="GO" id="GO:0016787">
    <property type="term" value="F:hydrolase activity"/>
    <property type="evidence" value="ECO:0007669"/>
    <property type="project" value="UniProtKB-KW"/>
</dbReference>
<keyword evidence="6" id="KW-1185">Reference proteome</keyword>
<organism evidence="5 6">
    <name type="scientific">Tistrella arctica</name>
    <dbReference type="NCBI Taxonomy" id="3133430"/>
    <lineage>
        <taxon>Bacteria</taxon>
        <taxon>Pseudomonadati</taxon>
        <taxon>Pseudomonadota</taxon>
        <taxon>Alphaproteobacteria</taxon>
        <taxon>Geminicoccales</taxon>
        <taxon>Geminicoccaceae</taxon>
        <taxon>Tistrella</taxon>
    </lineage>
</organism>
<name>A0ABU9YFQ2_9PROT</name>
<dbReference type="Proteomes" id="UP001413721">
    <property type="component" value="Unassembled WGS sequence"/>
</dbReference>
<dbReference type="PANTHER" id="PTHR30408:SF13">
    <property type="entry name" value="TYPE I RESTRICTION ENZYME HINDI SPECIFICITY SUBUNIT"/>
    <property type="match status" value="1"/>
</dbReference>
<comment type="caution">
    <text evidence="5">The sequence shown here is derived from an EMBL/GenBank/DDBJ whole genome shotgun (WGS) entry which is preliminary data.</text>
</comment>